<dbReference type="RefSeq" id="WP_132618766.1">
    <property type="nucleotide sequence ID" value="NZ_SMKQ01000146.1"/>
</dbReference>
<evidence type="ECO:0000313" key="1">
    <source>
        <dbReference type="EMBL" id="TDD41225.1"/>
    </source>
</evidence>
<dbReference type="EMBL" id="SMKQ01000146">
    <property type="protein sequence ID" value="TDD41225.1"/>
    <property type="molecule type" value="Genomic_DNA"/>
</dbReference>
<name>A0A4R4Y9R0_9ACTN</name>
<reference evidence="1 2" key="1">
    <citation type="submission" date="2019-03" db="EMBL/GenBank/DDBJ databases">
        <title>Draft genome sequences of novel Actinobacteria.</title>
        <authorList>
            <person name="Sahin N."/>
            <person name="Ay H."/>
            <person name="Saygin H."/>
        </authorList>
    </citation>
    <scope>NUCLEOTIDE SEQUENCE [LARGE SCALE GENOMIC DNA]</scope>
    <source>
        <strain evidence="1 2">CH32</strain>
    </source>
</reference>
<dbReference type="Proteomes" id="UP000295302">
    <property type="component" value="Unassembled WGS sequence"/>
</dbReference>
<organism evidence="1 2">
    <name type="scientific">Nonomuraea terrae</name>
    <dbReference type="NCBI Taxonomy" id="2530383"/>
    <lineage>
        <taxon>Bacteria</taxon>
        <taxon>Bacillati</taxon>
        <taxon>Actinomycetota</taxon>
        <taxon>Actinomycetes</taxon>
        <taxon>Streptosporangiales</taxon>
        <taxon>Streptosporangiaceae</taxon>
        <taxon>Nonomuraea</taxon>
    </lineage>
</organism>
<keyword evidence="2" id="KW-1185">Reference proteome</keyword>
<accession>A0A4R4Y9R0</accession>
<gene>
    <name evidence="1" type="ORF">E1286_33040</name>
</gene>
<dbReference type="AlphaFoldDB" id="A0A4R4Y9R0"/>
<proteinExistence type="predicted"/>
<dbReference type="OrthoDB" id="3700037at2"/>
<sequence length="313" mass="34171">MTGLFFCYGGAGWAPSTDRGWALSRETLTRWSRRTTATAPSGPPPSLAGDHLLRRLSGGRFTALQGWPPSQALSGGLLDYAKIIVHSPTDDLRGHHVDAGRPSTDEVFGHYQRLVSEPELDVAACWAVVVPDDGVGSLTLSEVSARLGGGTSYELHEVAKPHFVNLPLCRPGPCAVVDRSGATVVLYGFEDLGYPSGALRRLASHARVYSAWWNVNFVNRLSLTVNGEVLVSINGLFPGRPEDHPNLASWPELTAMGEFFLDYVDEEFTGRDDNWDWRAGFLTAIELATGVRLDRQWLDVEHPYLVFSGPIAG</sequence>
<evidence type="ECO:0000313" key="2">
    <source>
        <dbReference type="Proteomes" id="UP000295302"/>
    </source>
</evidence>
<comment type="caution">
    <text evidence="1">The sequence shown here is derived from an EMBL/GenBank/DDBJ whole genome shotgun (WGS) entry which is preliminary data.</text>
</comment>
<protein>
    <submittedName>
        <fullName evidence="1">Uncharacterized protein</fullName>
    </submittedName>
</protein>